<sequence length="555" mass="60758">MTLPAAALRDPVQQPMPAASGRPEQPRRWATPATLRTLRWTVFIAAFTATVLQLTLLFTTANLATSALIVAGNALGYGYALRQSTLQRYPISTLMLLGYTFSYFTLPPLGQLLGLQPVTHHLYFPVIDLAYAVIGLLALIGGHQLYSNGSLLIALRGILRKQFYGRLGFYRVPHFSQLWLMGAIGVIAVLFGDHFDVRGSGILQAVMQGLHPFVYVPYITLLLPAWSPPRRIPRVNGLALVFYTGALLVLAMIVNSRAYLLMGFASLLIVYFFLLATGQMPLPNVSPRKIALAAFAILLIAGPVSEMAMAMVLVRGERTDMTPSQLVLKTWETFRSGHIAQRFARISAAMAGGRGINEDYFDNLYLNRLANLKFVDNAVDNQQALGPGAASYFAQIEKQKVISILPSPMISLLGLDANKRLVTSGSSGDFLLYAVSGDPYAIGGFRSGSLLVNLDIVFGYLWPLLLLLLSALIFAVVDAWCWAGPAESTGEWTARFNPLVIGMLFSESFFFTSAATGTESISGIMGVLMRGWIQIAVLYAVAFWLTRVLSVWRRS</sequence>
<feature type="transmembrane region" description="Helical" evidence="2">
    <location>
        <begin position="93"/>
        <end position="110"/>
    </location>
</feature>
<feature type="transmembrane region" description="Helical" evidence="2">
    <location>
        <begin position="521"/>
        <end position="545"/>
    </location>
</feature>
<evidence type="ECO:0000256" key="1">
    <source>
        <dbReference type="SAM" id="MobiDB-lite"/>
    </source>
</evidence>
<feature type="transmembrane region" description="Helical" evidence="2">
    <location>
        <begin position="460"/>
        <end position="484"/>
    </location>
</feature>
<keyword evidence="4" id="KW-1185">Reference proteome</keyword>
<feature type="transmembrane region" description="Helical" evidence="2">
    <location>
        <begin position="496"/>
        <end position="515"/>
    </location>
</feature>
<evidence type="ECO:0008006" key="5">
    <source>
        <dbReference type="Google" id="ProtNLM"/>
    </source>
</evidence>
<dbReference type="EMBL" id="JAAXYO010000090">
    <property type="protein sequence ID" value="MBU2788023.1"/>
    <property type="molecule type" value="Genomic_DNA"/>
</dbReference>
<keyword evidence="2" id="KW-0472">Membrane</keyword>
<feature type="transmembrane region" description="Helical" evidence="2">
    <location>
        <begin position="167"/>
        <end position="190"/>
    </location>
</feature>
<feature type="region of interest" description="Disordered" evidence="1">
    <location>
        <begin position="1"/>
        <end position="27"/>
    </location>
</feature>
<organism evidence="3 4">
    <name type="scientific">Igneacidithiobacillus copahuensis</name>
    <dbReference type="NCBI Taxonomy" id="2724909"/>
    <lineage>
        <taxon>Bacteria</taxon>
        <taxon>Pseudomonadati</taxon>
        <taxon>Pseudomonadota</taxon>
        <taxon>Acidithiobacillia</taxon>
        <taxon>Acidithiobacillales</taxon>
        <taxon>Acidithiobacillaceae</taxon>
        <taxon>Igneacidithiobacillus</taxon>
    </lineage>
</organism>
<dbReference type="Proteomes" id="UP001197378">
    <property type="component" value="Unassembled WGS sequence"/>
</dbReference>
<reference evidence="3" key="1">
    <citation type="journal article" date="2021" name="ISME J.">
        <title>Genomic evolution of the class Acidithiobacillia: deep-branching Proteobacteria living in extreme acidic conditions.</title>
        <authorList>
            <person name="Moya-Beltran A."/>
            <person name="Beard S."/>
            <person name="Rojas-Villalobos C."/>
            <person name="Issotta F."/>
            <person name="Gallardo Y."/>
            <person name="Ulloa R."/>
            <person name="Giaveno A."/>
            <person name="Degli Esposti M."/>
            <person name="Johnson D.B."/>
            <person name="Quatrini R."/>
        </authorList>
    </citation>
    <scope>NUCLEOTIDE SEQUENCE</scope>
    <source>
        <strain evidence="3">VAN18-1</strain>
    </source>
</reference>
<name>A0AAE2YQ84_9PROT</name>
<accession>A0AAE2YQ84</accession>
<gene>
    <name evidence="3" type="ORF">HFQ13_07375</name>
</gene>
<keyword evidence="2" id="KW-1133">Transmembrane helix</keyword>
<feature type="transmembrane region" description="Helical" evidence="2">
    <location>
        <begin position="37"/>
        <end position="57"/>
    </location>
</feature>
<evidence type="ECO:0000313" key="3">
    <source>
        <dbReference type="EMBL" id="MBU2788023.1"/>
    </source>
</evidence>
<comment type="caution">
    <text evidence="3">The sequence shown here is derived from an EMBL/GenBank/DDBJ whole genome shotgun (WGS) entry which is preliminary data.</text>
</comment>
<protein>
    <recommendedName>
        <fullName evidence="5">O-antigen polysaccharide polymerase Wzy</fullName>
    </recommendedName>
</protein>
<evidence type="ECO:0000256" key="2">
    <source>
        <dbReference type="SAM" id="Phobius"/>
    </source>
</evidence>
<evidence type="ECO:0000313" key="4">
    <source>
        <dbReference type="Proteomes" id="UP001197378"/>
    </source>
</evidence>
<dbReference type="RefSeq" id="WP_215885497.1">
    <property type="nucleotide sequence ID" value="NZ_JAAXYO010000090.1"/>
</dbReference>
<feature type="transmembrane region" description="Helical" evidence="2">
    <location>
        <begin position="259"/>
        <end position="278"/>
    </location>
</feature>
<feature type="transmembrane region" description="Helical" evidence="2">
    <location>
        <begin position="63"/>
        <end position="81"/>
    </location>
</feature>
<proteinExistence type="predicted"/>
<feature type="transmembrane region" description="Helical" evidence="2">
    <location>
        <begin position="122"/>
        <end position="146"/>
    </location>
</feature>
<dbReference type="AlphaFoldDB" id="A0AAE2YQ84"/>
<feature type="transmembrane region" description="Helical" evidence="2">
    <location>
        <begin position="235"/>
        <end position="253"/>
    </location>
</feature>
<feature type="transmembrane region" description="Helical" evidence="2">
    <location>
        <begin position="202"/>
        <end position="223"/>
    </location>
</feature>
<keyword evidence="2" id="KW-0812">Transmembrane</keyword>
<feature type="transmembrane region" description="Helical" evidence="2">
    <location>
        <begin position="290"/>
        <end position="314"/>
    </location>
</feature>